<sequence length="181" mass="19630">MEEDVSTPLDLSSVNGRPLESEDRRHEPASRPAAPEESVWKLLASQQPDTGLGLLDSLNHFSPQHKACSRLPRPPNPTSPSAGTVFPGLLTEACGFQLRSFTQEVVHCLESSLTEAPRRPPRAAVFDEPVDVMLSSVLAGGHLEDVGYAQEGLQGVPVSHHLRNQEEAKGTAQSHPAMFRI</sequence>
<name>A0A4Z2ENM9_9TELE</name>
<protein>
    <submittedName>
        <fullName evidence="2">Uncharacterized protein</fullName>
    </submittedName>
</protein>
<dbReference type="EMBL" id="SRLO01004417">
    <property type="protein sequence ID" value="TNN30506.1"/>
    <property type="molecule type" value="Genomic_DNA"/>
</dbReference>
<dbReference type="AlphaFoldDB" id="A0A4Z2ENM9"/>
<gene>
    <name evidence="2" type="ORF">EYF80_059343</name>
</gene>
<evidence type="ECO:0000313" key="2">
    <source>
        <dbReference type="EMBL" id="TNN30506.1"/>
    </source>
</evidence>
<accession>A0A4Z2ENM9</accession>
<organism evidence="2 3">
    <name type="scientific">Liparis tanakae</name>
    <name type="common">Tanaka's snailfish</name>
    <dbReference type="NCBI Taxonomy" id="230148"/>
    <lineage>
        <taxon>Eukaryota</taxon>
        <taxon>Metazoa</taxon>
        <taxon>Chordata</taxon>
        <taxon>Craniata</taxon>
        <taxon>Vertebrata</taxon>
        <taxon>Euteleostomi</taxon>
        <taxon>Actinopterygii</taxon>
        <taxon>Neopterygii</taxon>
        <taxon>Teleostei</taxon>
        <taxon>Neoteleostei</taxon>
        <taxon>Acanthomorphata</taxon>
        <taxon>Eupercaria</taxon>
        <taxon>Perciformes</taxon>
        <taxon>Cottioidei</taxon>
        <taxon>Cottales</taxon>
        <taxon>Liparidae</taxon>
        <taxon>Liparis</taxon>
    </lineage>
</organism>
<feature type="compositionally biased region" description="Basic and acidic residues" evidence="1">
    <location>
        <begin position="19"/>
        <end position="29"/>
    </location>
</feature>
<dbReference type="Proteomes" id="UP000314294">
    <property type="component" value="Unassembled WGS sequence"/>
</dbReference>
<feature type="region of interest" description="Disordered" evidence="1">
    <location>
        <begin position="1"/>
        <end position="38"/>
    </location>
</feature>
<evidence type="ECO:0000313" key="3">
    <source>
        <dbReference type="Proteomes" id="UP000314294"/>
    </source>
</evidence>
<reference evidence="2 3" key="1">
    <citation type="submission" date="2019-03" db="EMBL/GenBank/DDBJ databases">
        <title>First draft genome of Liparis tanakae, snailfish: a comprehensive survey of snailfish specific genes.</title>
        <authorList>
            <person name="Kim W."/>
            <person name="Song I."/>
            <person name="Jeong J.-H."/>
            <person name="Kim D."/>
            <person name="Kim S."/>
            <person name="Ryu S."/>
            <person name="Song J.Y."/>
            <person name="Lee S.K."/>
        </authorList>
    </citation>
    <scope>NUCLEOTIDE SEQUENCE [LARGE SCALE GENOMIC DNA]</scope>
    <source>
        <tissue evidence="2">Muscle</tissue>
    </source>
</reference>
<proteinExistence type="predicted"/>
<keyword evidence="3" id="KW-1185">Reference proteome</keyword>
<comment type="caution">
    <text evidence="2">The sequence shown here is derived from an EMBL/GenBank/DDBJ whole genome shotgun (WGS) entry which is preliminary data.</text>
</comment>
<evidence type="ECO:0000256" key="1">
    <source>
        <dbReference type="SAM" id="MobiDB-lite"/>
    </source>
</evidence>